<evidence type="ECO:0000313" key="5">
    <source>
        <dbReference type="Proteomes" id="UP000243579"/>
    </source>
</evidence>
<dbReference type="SUPFAM" id="SSF50978">
    <property type="entry name" value="WD40 repeat-like"/>
    <property type="match status" value="1"/>
</dbReference>
<protein>
    <recommendedName>
        <fullName evidence="3">BEACH domain-containing protein</fullName>
    </recommendedName>
</protein>
<gene>
    <name evidence="4" type="ORF">ACHHYP_03160</name>
</gene>
<dbReference type="STRING" id="1202772.A0A1V9Z4G0"/>
<dbReference type="SMART" id="SM00320">
    <property type="entry name" value="WD40"/>
    <property type="match status" value="4"/>
</dbReference>
<proteinExistence type="predicted"/>
<dbReference type="InterPro" id="IPR000409">
    <property type="entry name" value="BEACH_dom"/>
</dbReference>
<dbReference type="Pfam" id="PF02138">
    <property type="entry name" value="Beach"/>
    <property type="match status" value="1"/>
</dbReference>
<keyword evidence="5" id="KW-1185">Reference proteome</keyword>
<dbReference type="EMBL" id="JNBR01000438">
    <property type="protein sequence ID" value="OQR92841.1"/>
    <property type="molecule type" value="Genomic_DNA"/>
</dbReference>
<comment type="caution">
    <text evidence="4">The sequence shown here is derived from an EMBL/GenBank/DDBJ whole genome shotgun (WGS) entry which is preliminary data.</text>
</comment>
<evidence type="ECO:0000256" key="1">
    <source>
        <dbReference type="PROSITE-ProRule" id="PRU00221"/>
    </source>
</evidence>
<dbReference type="InterPro" id="IPR036322">
    <property type="entry name" value="WD40_repeat_dom_sf"/>
</dbReference>
<evidence type="ECO:0000256" key="2">
    <source>
        <dbReference type="SAM" id="MobiDB-lite"/>
    </source>
</evidence>
<reference evidence="4 5" key="1">
    <citation type="journal article" date="2014" name="Genome Biol. Evol.">
        <title>The secreted proteins of Achlya hypogyna and Thraustotheca clavata identify the ancestral oomycete secretome and reveal gene acquisitions by horizontal gene transfer.</title>
        <authorList>
            <person name="Misner I."/>
            <person name="Blouin N."/>
            <person name="Leonard G."/>
            <person name="Richards T.A."/>
            <person name="Lane C.E."/>
        </authorList>
    </citation>
    <scope>NUCLEOTIDE SEQUENCE [LARGE SCALE GENOMIC DNA]</scope>
    <source>
        <strain evidence="4 5">ATCC 48635</strain>
    </source>
</reference>
<keyword evidence="1" id="KW-0853">WD repeat</keyword>
<evidence type="ECO:0000259" key="3">
    <source>
        <dbReference type="SMART" id="SM01026"/>
    </source>
</evidence>
<dbReference type="SMART" id="SM01026">
    <property type="entry name" value="Beach"/>
    <property type="match status" value="1"/>
</dbReference>
<evidence type="ECO:0000313" key="4">
    <source>
        <dbReference type="EMBL" id="OQR92841.1"/>
    </source>
</evidence>
<dbReference type="Gene3D" id="2.130.10.10">
    <property type="entry name" value="YVTN repeat-like/Quinoprotein amine dehydrogenase"/>
    <property type="match status" value="2"/>
</dbReference>
<dbReference type="PANTHER" id="PTHR46866">
    <property type="entry name" value="GH12955P"/>
    <property type="match status" value="1"/>
</dbReference>
<sequence>MLSWGSRRARVEAELGLTCAFPSRARSYLENEGSAMLYVVTPQGEDLRILMLDKASLTLLPTATPASPSDEWNLERDLEALLCIPSGIAAMPAVDCSPPSTSLQTYLARFYTQVVIEPANCNWAERLSPTAMTAQGSYMIPLLGVFESTTSFYLVFPYAARSLHSHLIDARNAEKAPSSVGEKDFADRFLIYQLVRASQEAPALLTGTPEWTDITPTLQLQFLPLHPPCSVEAVDSRSLLERWQVGDVSNLEYILALNRAAGRAMGHRGLHPIVPWVIDFQGNARDLTRSKFRLVKGDAQLDQTFAHTGHHVPENLSDITVAIYLARRLPLPLLRSIVRSSFESKEYPTTIARLYEWSPEECIPEFFLDASIFTSVHDEMPSLDLGPQSPEAFIRHHRAALESDDASRHLHAWIDLNFGVALAGDTAVAHKNVPFRGFVKVFSAPHPQRRVALSAPAPRATREARDGLSDHVQQAYALVAAKFAPASLRKASESLTLSGRRSAAGPSPPLPLSPALGSRQQPRESSFSWLKHHDGGVDDDADAAEASDDLRLWALQPPIYLPLSSVAQPDGDRAKGWGYEALLNPLYPPADAPEGLAAVVVEIFSGCPLFTPQLLQAYRHLTPSTPTAELQLLFPILLSLSPLQQRLVLSLLHPACSRNKFVQNLLEGEVTPVDAVYRTARHPQALFPSIFSDIYESFALQSAERTASLCRLAHKAPASFFGLLEPVLAAALVSVGAWMDIFPTLVAKRGRARSMAQYEGLIVRLYEGCAEESQRLCLLSTSTTGLLWLLWDSWGARFLLDHIVPVLLEWWHTGSVVVRIVCGHVFSQLTSNHMLGPSLVVQNVLPKMLATMSRAKGPSKVSADYWTTPHPPHTATMAVLRVACELSEMTVTTTLLPSLFDLVDAHLSLVQLNPSKSMAEVELEIVVVCRLVRALLDVVRDSTAAMHAVVALVDRIANQVPPLMVWAGVVELVLALSDKIGPQLTKQHLQPALQACVLSMHCPASHLAPFPALESWYLGVGAWPPTQPLPPVEFCNVALAVDTSLPPKLQEMTQGLWQRSLAAPRPKRHSRRWTDGGRSANWEAATAINAHTSALRLLAVLDDDRWLVTASGGGSCKLWRLSDMNSLGQWSVHAPPVTGIASMATLPHHVLLSDRLNVFLYHVPTLQCKWQVTMPVAIPCSPAACGNAVLVVQDALSLHRLHPTTGIPPVVWTAPRCLGSVTAITASVDERHVVLGGATGHLVLMDAITGLVVRSWAAHDGKVTKLQTDERRGIWSLGADRVAHLWDALSWTTTATLTGWPDTVVDLTVVGTADDRLVVASGAKLATISRAELCRGRRVRLEFEALLEKQRDGKVKAPKWAVHALALLTLRRGIVLGNDMGLINIVQPQRSSLQPAP</sequence>
<dbReference type="PROSITE" id="PS50082">
    <property type="entry name" value="WD_REPEATS_2"/>
    <property type="match status" value="1"/>
</dbReference>
<dbReference type="OrthoDB" id="29306at2759"/>
<feature type="region of interest" description="Disordered" evidence="2">
    <location>
        <begin position="497"/>
        <end position="542"/>
    </location>
</feature>
<feature type="repeat" description="WD" evidence="1">
    <location>
        <begin position="1088"/>
        <end position="1129"/>
    </location>
</feature>
<dbReference type="PANTHER" id="PTHR46866:SF1">
    <property type="entry name" value="GH12955P"/>
    <property type="match status" value="1"/>
</dbReference>
<dbReference type="SUPFAM" id="SSF81837">
    <property type="entry name" value="BEACH domain"/>
    <property type="match status" value="1"/>
</dbReference>
<dbReference type="InterPro" id="IPR001680">
    <property type="entry name" value="WD40_rpt"/>
</dbReference>
<dbReference type="InterPro" id="IPR015943">
    <property type="entry name" value="WD40/YVTN_repeat-like_dom_sf"/>
</dbReference>
<dbReference type="InterPro" id="IPR036372">
    <property type="entry name" value="BEACH_dom_sf"/>
</dbReference>
<accession>A0A1V9Z4G0</accession>
<feature type="domain" description="BEACH" evidence="3">
    <location>
        <begin position="240"/>
        <end position="449"/>
    </location>
</feature>
<dbReference type="Gene3D" id="1.10.1540.10">
    <property type="entry name" value="BEACH domain"/>
    <property type="match status" value="1"/>
</dbReference>
<dbReference type="Proteomes" id="UP000243579">
    <property type="component" value="Unassembled WGS sequence"/>
</dbReference>
<name>A0A1V9Z4G0_ACHHY</name>
<organism evidence="4 5">
    <name type="scientific">Achlya hypogyna</name>
    <name type="common">Oomycete</name>
    <name type="synonym">Protoachlya hypogyna</name>
    <dbReference type="NCBI Taxonomy" id="1202772"/>
    <lineage>
        <taxon>Eukaryota</taxon>
        <taxon>Sar</taxon>
        <taxon>Stramenopiles</taxon>
        <taxon>Oomycota</taxon>
        <taxon>Saprolegniomycetes</taxon>
        <taxon>Saprolegniales</taxon>
        <taxon>Achlyaceae</taxon>
        <taxon>Achlya</taxon>
    </lineage>
</organism>